<dbReference type="InterPro" id="IPR041522">
    <property type="entry name" value="CdaR_GGDEF"/>
</dbReference>
<dbReference type="Pfam" id="PF17853">
    <property type="entry name" value="GGDEF_2"/>
    <property type="match status" value="1"/>
</dbReference>
<evidence type="ECO:0000259" key="3">
    <source>
        <dbReference type="Pfam" id="PF13556"/>
    </source>
</evidence>
<evidence type="ECO:0000259" key="4">
    <source>
        <dbReference type="Pfam" id="PF17853"/>
    </source>
</evidence>
<dbReference type="PANTHER" id="PTHR33744:SF16">
    <property type="entry name" value="CARBOHYDRATE DIACID REGULATOR"/>
    <property type="match status" value="1"/>
</dbReference>
<proteinExistence type="inferred from homology"/>
<protein>
    <submittedName>
        <fullName evidence="5">Sugar diacid recognition domain-containing protein</fullName>
    </submittedName>
</protein>
<dbReference type="EMBL" id="JBDIML010000001">
    <property type="protein sequence ID" value="MEN2766624.1"/>
    <property type="molecule type" value="Genomic_DNA"/>
</dbReference>
<dbReference type="InterPro" id="IPR051448">
    <property type="entry name" value="CdaR-like_regulators"/>
</dbReference>
<organism evidence="5 6">
    <name type="scientific">Ornithinibacillus xuwenensis</name>
    <dbReference type="NCBI Taxonomy" id="3144668"/>
    <lineage>
        <taxon>Bacteria</taxon>
        <taxon>Bacillati</taxon>
        <taxon>Bacillota</taxon>
        <taxon>Bacilli</taxon>
        <taxon>Bacillales</taxon>
        <taxon>Bacillaceae</taxon>
        <taxon>Ornithinibacillus</taxon>
    </lineage>
</organism>
<dbReference type="RefSeq" id="WP_345824068.1">
    <property type="nucleotide sequence ID" value="NZ_JBDIML010000001.1"/>
</dbReference>
<feature type="domain" description="CdaR GGDEF-like" evidence="4">
    <location>
        <begin position="145"/>
        <end position="261"/>
    </location>
</feature>
<evidence type="ECO:0000313" key="5">
    <source>
        <dbReference type="EMBL" id="MEN2766624.1"/>
    </source>
</evidence>
<dbReference type="Pfam" id="PF13556">
    <property type="entry name" value="HTH_30"/>
    <property type="match status" value="1"/>
</dbReference>
<reference evidence="5 6" key="1">
    <citation type="submission" date="2024-05" db="EMBL/GenBank/DDBJ databases">
        <authorList>
            <person name="Haq I."/>
            <person name="Ullah Z."/>
            <person name="Ahmad R."/>
            <person name="Li M."/>
            <person name="Tong Y."/>
        </authorList>
    </citation>
    <scope>NUCLEOTIDE SEQUENCE [LARGE SCALE GENOMIC DNA]</scope>
    <source>
        <strain evidence="5 6">16A2E</strain>
    </source>
</reference>
<dbReference type="Pfam" id="PF05651">
    <property type="entry name" value="Diacid_rec"/>
    <property type="match status" value="1"/>
</dbReference>
<sequence>MELTRELGKKIINETRKLIDENIIIVNKNAIIIASTDPTRIDKFHEGAQMTIQNNSVTLLTEDHIQTMKGIRPGVNLPISINNTVIGVIGITGNPQEIIPFASLMQKMTELLIQENIYIQENEWHARALETYFLEWIQMDDIPNEFLHRGELLGITLSPPFRCSIVSLNGNHIQAKTVDDVLKLFRLKLNCPVIRWGNSRLILITEEVHPQAIVNLQHQLQSAQNYIQSTLHVSFSIGIGTSINTYQIKESFQKANKALSIGRENNMTYYEDLLLEVCLDDIKTDIRHEFLDKIISKFKNEDALMNTLKIYLKNNMNLTETATELHIHINTLHYRLNRIKQLTGLNPKHTYSIALFYTAFYFLDNYTK</sequence>
<dbReference type="PANTHER" id="PTHR33744">
    <property type="entry name" value="CARBOHYDRATE DIACID REGULATOR"/>
    <property type="match status" value="1"/>
</dbReference>
<dbReference type="InterPro" id="IPR008599">
    <property type="entry name" value="Diacid_rec"/>
</dbReference>
<feature type="domain" description="PucR C-terminal helix-turn-helix" evidence="3">
    <location>
        <begin position="304"/>
        <end position="359"/>
    </location>
</feature>
<evidence type="ECO:0000259" key="2">
    <source>
        <dbReference type="Pfam" id="PF05651"/>
    </source>
</evidence>
<comment type="caution">
    <text evidence="5">The sequence shown here is derived from an EMBL/GenBank/DDBJ whole genome shotgun (WGS) entry which is preliminary data.</text>
</comment>
<accession>A0ABU9XHM0</accession>
<dbReference type="InterPro" id="IPR025736">
    <property type="entry name" value="PucR_C-HTH_dom"/>
</dbReference>
<dbReference type="InterPro" id="IPR042070">
    <property type="entry name" value="PucR_C-HTH_sf"/>
</dbReference>
<comment type="similarity">
    <text evidence="1">Belongs to the CdaR family.</text>
</comment>
<evidence type="ECO:0000313" key="6">
    <source>
        <dbReference type="Proteomes" id="UP001444625"/>
    </source>
</evidence>
<dbReference type="Proteomes" id="UP001444625">
    <property type="component" value="Unassembled WGS sequence"/>
</dbReference>
<gene>
    <name evidence="5" type="ORF">ABC228_05435</name>
</gene>
<feature type="domain" description="Putative sugar diacid recognition" evidence="2">
    <location>
        <begin position="3"/>
        <end position="136"/>
    </location>
</feature>
<evidence type="ECO:0000256" key="1">
    <source>
        <dbReference type="ARBA" id="ARBA00006754"/>
    </source>
</evidence>
<keyword evidence="6" id="KW-1185">Reference proteome</keyword>
<dbReference type="Gene3D" id="1.10.10.2840">
    <property type="entry name" value="PucR C-terminal helix-turn-helix domain"/>
    <property type="match status" value="1"/>
</dbReference>
<name>A0ABU9XHM0_9BACI</name>